<dbReference type="InterPro" id="IPR022724">
    <property type="entry name" value="rRNA_MeTrfase_SpoU_C"/>
</dbReference>
<keyword evidence="1 7" id="KW-0820">tRNA-binding</keyword>
<dbReference type="InterPro" id="IPR029026">
    <property type="entry name" value="tRNA_m1G_MTases_N"/>
</dbReference>
<feature type="binding site" evidence="7">
    <location>
        <position position="139"/>
    </location>
    <ligand>
        <name>S-adenosyl-L-methionine</name>
        <dbReference type="ChEBI" id="CHEBI:59789"/>
    </ligand>
</feature>
<feature type="domain" description="tRNA/rRNA methyltransferase SpoU type" evidence="8">
    <location>
        <begin position="20"/>
        <end position="158"/>
    </location>
</feature>
<keyword evidence="4 7" id="KW-0949">S-adenosyl-L-methionine</keyword>
<dbReference type="eggNOG" id="COG0566">
    <property type="taxonomic scope" value="Bacteria"/>
</dbReference>
<comment type="similarity">
    <text evidence="7">Belongs to the class IV-like SAM-binding methyltransferase superfamily. RNA methyltransferase TrmH family.</text>
</comment>
<dbReference type="PANTHER" id="PTHR43453">
    <property type="entry name" value="RRNA METHYLASE-LIKE"/>
    <property type="match status" value="1"/>
</dbReference>
<reference evidence="10 11" key="1">
    <citation type="journal article" date="2010" name="J. Bacteriol.">
        <title>Genome sequence of the oligotrophic marine Gammaproteobacterium HTCC2143, isolated from the Oregon Coast.</title>
        <authorList>
            <person name="Oh H.M."/>
            <person name="Kang I."/>
            <person name="Ferriera S."/>
            <person name="Giovannoni S.J."/>
            <person name="Cho J.C."/>
        </authorList>
    </citation>
    <scope>NUCLEOTIDE SEQUENCE [LARGE SCALE GENOMIC DNA]</scope>
    <source>
        <strain evidence="10 11">HTCC2143</strain>
    </source>
</reference>
<dbReference type="GO" id="GO:0000049">
    <property type="term" value="F:tRNA binding"/>
    <property type="evidence" value="ECO:0007669"/>
    <property type="project" value="UniProtKB-UniRule"/>
</dbReference>
<dbReference type="EC" id="2.1.1.34" evidence="7"/>
<evidence type="ECO:0000256" key="3">
    <source>
        <dbReference type="ARBA" id="ARBA00022679"/>
    </source>
</evidence>
<keyword evidence="3 7" id="KW-0808">Transferase</keyword>
<dbReference type="HAMAP" id="MF_02060">
    <property type="entry name" value="tRNA_methyltr_TrmH"/>
    <property type="match status" value="1"/>
</dbReference>
<keyword evidence="11" id="KW-1185">Reference proteome</keyword>
<evidence type="ECO:0000256" key="6">
    <source>
        <dbReference type="ARBA" id="ARBA00022884"/>
    </source>
</evidence>
<keyword evidence="6 7" id="KW-0694">RNA-binding</keyword>
<dbReference type="Gene3D" id="3.40.1280.10">
    <property type="match status" value="1"/>
</dbReference>
<comment type="caution">
    <text evidence="7">Lacks conserved residue(s) required for the propagation of feature annotation.</text>
</comment>
<dbReference type="InterPro" id="IPR001537">
    <property type="entry name" value="SpoU_MeTrfase"/>
</dbReference>
<gene>
    <name evidence="7" type="primary">trmH</name>
    <name evidence="10" type="ORF">GP2143_09575</name>
</gene>
<keyword evidence="5 7" id="KW-0819">tRNA processing</keyword>
<evidence type="ECO:0000313" key="11">
    <source>
        <dbReference type="Proteomes" id="UP000004931"/>
    </source>
</evidence>
<evidence type="ECO:0000313" key="10">
    <source>
        <dbReference type="EMBL" id="EAW30445.1"/>
    </source>
</evidence>
<evidence type="ECO:0000256" key="7">
    <source>
        <dbReference type="HAMAP-Rule" id="MF_02060"/>
    </source>
</evidence>
<dbReference type="Proteomes" id="UP000004931">
    <property type="component" value="Unassembled WGS sequence"/>
</dbReference>
<dbReference type="STRING" id="247633.GP2143_09575"/>
<comment type="catalytic activity">
    <reaction evidence="7">
        <text>guanosine(18) in tRNA + S-adenosyl-L-methionine = 2'-O-methylguanosine(18) in tRNA + S-adenosyl-L-homocysteine + H(+)</text>
        <dbReference type="Rhea" id="RHEA:20077"/>
        <dbReference type="Rhea" id="RHEA-COMP:10190"/>
        <dbReference type="Rhea" id="RHEA-COMP:10192"/>
        <dbReference type="ChEBI" id="CHEBI:15378"/>
        <dbReference type="ChEBI" id="CHEBI:57856"/>
        <dbReference type="ChEBI" id="CHEBI:59789"/>
        <dbReference type="ChEBI" id="CHEBI:74269"/>
        <dbReference type="ChEBI" id="CHEBI:74445"/>
        <dbReference type="EC" id="2.1.1.34"/>
    </reaction>
</comment>
<evidence type="ECO:0000259" key="9">
    <source>
        <dbReference type="Pfam" id="PF12105"/>
    </source>
</evidence>
<name>A0YFN1_9GAMM</name>
<feature type="domain" description="RNA methyltransferase SpoU/TrmH type C-terminal" evidence="9">
    <location>
        <begin position="163"/>
        <end position="214"/>
    </location>
</feature>
<dbReference type="GO" id="GO:0141100">
    <property type="term" value="F:tRNA (guanine(18)-2'-O)-methyltransferase activity"/>
    <property type="evidence" value="ECO:0007669"/>
    <property type="project" value="UniProtKB-UniRule"/>
</dbReference>
<protein>
    <recommendedName>
        <fullName evidence="7">tRNA (guanosine(18)-2'-O)-methyltransferase</fullName>
        <ecNumber evidence="7">2.1.1.34</ecNumber>
    </recommendedName>
    <alternativeName>
        <fullName evidence="7">tRNA [Gm18] methyltransferase</fullName>
    </alternativeName>
</protein>
<dbReference type="SUPFAM" id="SSF75217">
    <property type="entry name" value="alpha/beta knot"/>
    <property type="match status" value="1"/>
</dbReference>
<accession>A0YFN1</accession>
<dbReference type="EMBL" id="AAVT01000008">
    <property type="protein sequence ID" value="EAW30445.1"/>
    <property type="molecule type" value="Genomic_DNA"/>
</dbReference>
<dbReference type="InterPro" id="IPR029028">
    <property type="entry name" value="Alpha/beta_knot_MTases"/>
</dbReference>
<evidence type="ECO:0000256" key="5">
    <source>
        <dbReference type="ARBA" id="ARBA00022694"/>
    </source>
</evidence>
<proteinExistence type="inferred from homology"/>
<evidence type="ECO:0000259" key="8">
    <source>
        <dbReference type="Pfam" id="PF00588"/>
    </source>
</evidence>
<evidence type="ECO:0000256" key="2">
    <source>
        <dbReference type="ARBA" id="ARBA00022603"/>
    </source>
</evidence>
<keyword evidence="2 7" id="KW-0489">Methyltransferase</keyword>
<dbReference type="InterPro" id="IPR033671">
    <property type="entry name" value="TrmH"/>
</dbReference>
<dbReference type="GO" id="GO:0002938">
    <property type="term" value="P:tRNA guanine ribose methylation"/>
    <property type="evidence" value="ECO:0007669"/>
    <property type="project" value="UniProtKB-UniRule"/>
</dbReference>
<comment type="caution">
    <text evidence="10">The sequence shown here is derived from an EMBL/GenBank/DDBJ whole genome shotgun (WGS) entry which is preliminary data.</text>
</comment>
<dbReference type="PANTHER" id="PTHR43453:SF1">
    <property type="entry name" value="TRNA_RRNA METHYLTRANSFERASE SPOU TYPE DOMAIN-CONTAINING PROTEIN"/>
    <property type="match status" value="1"/>
</dbReference>
<sequence length="239" mass="26896">MTPERYTRLRTILDQRQPDLTVLTDYVHKGRNLSAIVRTADAVGIGSVHCVVGDKDYRSFRGTALGSHRYVEVHRYTELNQPVTALKSRGFQVVAAHVSATAVDYHEVDYTAPTVLLMGAEKNGLSADGLEAADIHITVPMVGMVESFNVSVAAGIILNEARHQRQIAGCYDRQRLSQQEYNRLFFEWAHPKVCDYCRRYGFDYPILRDDGEIANATIWYAETRQLLMDKVAAMENVNG</sequence>
<dbReference type="Pfam" id="PF00588">
    <property type="entry name" value="SpoU_methylase"/>
    <property type="match status" value="1"/>
</dbReference>
<dbReference type="Pfam" id="PF12105">
    <property type="entry name" value="SpoU_methylas_C"/>
    <property type="match status" value="1"/>
</dbReference>
<evidence type="ECO:0000256" key="1">
    <source>
        <dbReference type="ARBA" id="ARBA00022555"/>
    </source>
</evidence>
<evidence type="ECO:0000256" key="4">
    <source>
        <dbReference type="ARBA" id="ARBA00022691"/>
    </source>
</evidence>
<dbReference type="OrthoDB" id="9794400at2"/>
<dbReference type="NCBIfam" id="NF008295">
    <property type="entry name" value="PRK11081.1"/>
    <property type="match status" value="1"/>
</dbReference>
<dbReference type="AlphaFoldDB" id="A0YFN1"/>
<dbReference type="CDD" id="cd18092">
    <property type="entry name" value="SpoU-like_TrmH"/>
    <property type="match status" value="1"/>
</dbReference>
<organism evidence="10 11">
    <name type="scientific">marine gamma proteobacterium HTCC2143</name>
    <dbReference type="NCBI Taxonomy" id="247633"/>
    <lineage>
        <taxon>Bacteria</taxon>
        <taxon>Pseudomonadati</taxon>
        <taxon>Pseudomonadota</taxon>
        <taxon>Gammaproteobacteria</taxon>
        <taxon>Cellvibrionales</taxon>
        <taxon>Spongiibacteraceae</taxon>
        <taxon>BD1-7 clade</taxon>
    </lineage>
</organism>
<comment type="function">
    <text evidence="7">Catalyzes the 2'-O methylation of guanosine at position 18 in tRNA.</text>
</comment>